<evidence type="ECO:0000313" key="2">
    <source>
        <dbReference type="Proteomes" id="UP001321445"/>
    </source>
</evidence>
<dbReference type="PANTHER" id="PTHR41247:SF1">
    <property type="entry name" value="HTH-TYPE TRANSCRIPTIONAL REPRESSOR YCNK"/>
    <property type="match status" value="1"/>
</dbReference>
<dbReference type="InterPro" id="IPR008719">
    <property type="entry name" value="N2O_reductase_NosL"/>
</dbReference>
<accession>A0ABM8FJG6</accession>
<proteinExistence type="predicted"/>
<sequence length="150" mass="17594">MNRFKALFALLIGTWLVTTFGGCEKKDWRQPEKVHWDRDMCERCKMAISERKYAVDVVDPKTHRHYKFDDIGCAILWFEEEHLPWGDQAIIWVKDAKTGAWIDARKAWYSTDKITPMGYGFTAYKNKEDAGSGEVIDFDEVKRRVIKIGR</sequence>
<evidence type="ECO:0008006" key="3">
    <source>
        <dbReference type="Google" id="ProtNLM"/>
    </source>
</evidence>
<keyword evidence="2" id="KW-1185">Reference proteome</keyword>
<dbReference type="Pfam" id="PF05573">
    <property type="entry name" value="NosL"/>
    <property type="match status" value="1"/>
</dbReference>
<protein>
    <recommendedName>
        <fullName evidence="3">Nitrous oxide reductase maturation protein, outer-membrane lipoprotein NosL</fullName>
    </recommendedName>
</protein>
<dbReference type="Proteomes" id="UP001321445">
    <property type="component" value="Chromosome"/>
</dbReference>
<dbReference type="PANTHER" id="PTHR41247">
    <property type="entry name" value="HTH-TYPE TRANSCRIPTIONAL REPRESSOR YCNK"/>
    <property type="match status" value="1"/>
</dbReference>
<name>A0ABM8FJG6_9BACT</name>
<dbReference type="SUPFAM" id="SSF160387">
    <property type="entry name" value="NosL/MerB-like"/>
    <property type="match status" value="1"/>
</dbReference>
<organism evidence="1 2">
    <name type="scientific">Hydrogenimonas cancrithermarum</name>
    <dbReference type="NCBI Taxonomy" id="2993563"/>
    <lineage>
        <taxon>Bacteria</taxon>
        <taxon>Pseudomonadati</taxon>
        <taxon>Campylobacterota</taxon>
        <taxon>Epsilonproteobacteria</taxon>
        <taxon>Campylobacterales</taxon>
        <taxon>Hydrogenimonadaceae</taxon>
        <taxon>Hydrogenimonas</taxon>
    </lineage>
</organism>
<dbReference type="PROSITE" id="PS51257">
    <property type="entry name" value="PROKAR_LIPOPROTEIN"/>
    <property type="match status" value="1"/>
</dbReference>
<dbReference type="EMBL" id="AP027370">
    <property type="protein sequence ID" value="BDY12430.1"/>
    <property type="molecule type" value="Genomic_DNA"/>
</dbReference>
<reference evidence="1 2" key="1">
    <citation type="submission" date="2023-03" db="EMBL/GenBank/DDBJ databases">
        <title>Description of Hydrogenimonas sp. ISO32.</title>
        <authorList>
            <person name="Mino S."/>
            <person name="Fukazawa S."/>
            <person name="Sawabe T."/>
        </authorList>
    </citation>
    <scope>NUCLEOTIDE SEQUENCE [LARGE SCALE GENOMIC DNA]</scope>
    <source>
        <strain evidence="1 2">ISO32</strain>
    </source>
</reference>
<dbReference type="RefSeq" id="WP_286337626.1">
    <property type="nucleotide sequence ID" value="NZ_AP027370.1"/>
</dbReference>
<gene>
    <name evidence="1" type="ORF">HCR_07420</name>
</gene>
<evidence type="ECO:0000313" key="1">
    <source>
        <dbReference type="EMBL" id="BDY12430.1"/>
    </source>
</evidence>